<evidence type="ECO:0000313" key="2">
    <source>
        <dbReference type="Proteomes" id="UP001442494"/>
    </source>
</evidence>
<reference evidence="1 2" key="1">
    <citation type="submission" date="2022-04" db="EMBL/GenBank/DDBJ databases">
        <title>Positive selection, recombination, and allopatry shape intraspecific diversity of widespread and dominant cyanobacteria.</title>
        <authorList>
            <person name="Wei J."/>
            <person name="Shu W."/>
            <person name="Hu C."/>
        </authorList>
    </citation>
    <scope>NUCLEOTIDE SEQUENCE [LARGE SCALE GENOMIC DNA]</scope>
    <source>
        <strain evidence="1 2">GB2-A5</strain>
    </source>
</reference>
<name>A0ABV0JXQ4_9CYAN</name>
<dbReference type="RefSeq" id="WP_190422293.1">
    <property type="nucleotide sequence ID" value="NZ_JAMPKK010000070.1"/>
</dbReference>
<dbReference type="Proteomes" id="UP001442494">
    <property type="component" value="Unassembled WGS sequence"/>
</dbReference>
<dbReference type="PROSITE" id="PS51257">
    <property type="entry name" value="PROKAR_LIPOPROTEIN"/>
    <property type="match status" value="1"/>
</dbReference>
<dbReference type="EMBL" id="JAMPKK010000070">
    <property type="protein sequence ID" value="MEP0867441.1"/>
    <property type="molecule type" value="Genomic_DNA"/>
</dbReference>
<organism evidence="1 2">
    <name type="scientific">Funiculus sociatus GB2-A5</name>
    <dbReference type="NCBI Taxonomy" id="2933946"/>
    <lineage>
        <taxon>Bacteria</taxon>
        <taxon>Bacillati</taxon>
        <taxon>Cyanobacteriota</taxon>
        <taxon>Cyanophyceae</taxon>
        <taxon>Coleofasciculales</taxon>
        <taxon>Coleofasciculaceae</taxon>
        <taxon>Funiculus</taxon>
    </lineage>
</organism>
<gene>
    <name evidence="1" type="ORF">NDI37_23610</name>
</gene>
<evidence type="ECO:0000313" key="1">
    <source>
        <dbReference type="EMBL" id="MEP0867441.1"/>
    </source>
</evidence>
<keyword evidence="2" id="KW-1185">Reference proteome</keyword>
<protein>
    <submittedName>
        <fullName evidence="1">Uncharacterized protein</fullName>
    </submittedName>
</protein>
<sequence>MIKEFKARSLVLQYLLAGCCLLASGYLLAALNLPFNPTSALKERQSVERSTTACTEIVKPKATLSRSQLARLLTVPERSSRRNVQQIVKEPYCRLPNVSIRAGAKTEREIHPLAFDPQTSLVVFYEGETYVGYGFKRH</sequence>
<proteinExistence type="predicted"/>
<accession>A0ABV0JXQ4</accession>
<comment type="caution">
    <text evidence="1">The sequence shown here is derived from an EMBL/GenBank/DDBJ whole genome shotgun (WGS) entry which is preliminary data.</text>
</comment>